<dbReference type="InterPro" id="IPR018729">
    <property type="entry name" value="DUF2269_transmembrane"/>
</dbReference>
<dbReference type="EMBL" id="JH651384">
    <property type="protein sequence ID" value="EIJ35317.1"/>
    <property type="molecule type" value="Genomic_DNA"/>
</dbReference>
<organism evidence="2 3">
    <name type="scientific">Thiothrix nivea (strain ATCC 35100 / DSM 5205 / JP2)</name>
    <dbReference type="NCBI Taxonomy" id="870187"/>
    <lineage>
        <taxon>Bacteria</taxon>
        <taxon>Pseudomonadati</taxon>
        <taxon>Pseudomonadota</taxon>
        <taxon>Gammaproteobacteria</taxon>
        <taxon>Thiotrichales</taxon>
        <taxon>Thiotrichaceae</taxon>
        <taxon>Thiothrix</taxon>
    </lineage>
</organism>
<gene>
    <name evidence="2" type="ORF">Thini_2780</name>
</gene>
<dbReference type="RefSeq" id="WP_002709223.1">
    <property type="nucleotide sequence ID" value="NZ_JH651384.1"/>
</dbReference>
<dbReference type="Proteomes" id="UP000005317">
    <property type="component" value="Unassembled WGS sequence"/>
</dbReference>
<feature type="transmembrane region" description="Helical" evidence="1">
    <location>
        <begin position="48"/>
        <end position="74"/>
    </location>
</feature>
<feature type="transmembrane region" description="Helical" evidence="1">
    <location>
        <begin position="130"/>
        <end position="151"/>
    </location>
</feature>
<evidence type="ECO:0000256" key="1">
    <source>
        <dbReference type="SAM" id="Phobius"/>
    </source>
</evidence>
<evidence type="ECO:0000313" key="3">
    <source>
        <dbReference type="Proteomes" id="UP000005317"/>
    </source>
</evidence>
<dbReference type="Pfam" id="PF10027">
    <property type="entry name" value="DUF2269"/>
    <property type="match status" value="1"/>
</dbReference>
<accession>A0A656HFU3</accession>
<protein>
    <recommendedName>
        <fullName evidence="4">DUF2269 domain-containing protein</fullName>
    </recommendedName>
</protein>
<dbReference type="OrthoDB" id="9786302at2"/>
<feature type="transmembrane region" description="Helical" evidence="1">
    <location>
        <begin position="80"/>
        <end position="102"/>
    </location>
</feature>
<keyword evidence="3" id="KW-1185">Reference proteome</keyword>
<proteinExistence type="predicted"/>
<name>A0A656HFU3_THINJ</name>
<keyword evidence="1" id="KW-0472">Membrane</keyword>
<keyword evidence="1" id="KW-1133">Transmembrane helix</keyword>
<dbReference type="AlphaFoldDB" id="A0A656HFU3"/>
<sequence length="157" mass="17775">MTYLTLKYLHILSMVLLFGTGLGSAFYKWMADRSGNVAHIAVTNRHVVLADWLFTTPTVIFQPISGLWMVYLLGLPLATPWIAISLSLYVLAGICWLPVVWLQIRMRELAMAAFISQQDLPAQYWRYARVWFWLGVPAFAAMLAVVLLMVFKSSFGG</sequence>
<evidence type="ECO:0000313" key="2">
    <source>
        <dbReference type="EMBL" id="EIJ35317.1"/>
    </source>
</evidence>
<feature type="transmembrane region" description="Helical" evidence="1">
    <location>
        <begin position="6"/>
        <end position="27"/>
    </location>
</feature>
<keyword evidence="1" id="KW-0812">Transmembrane</keyword>
<evidence type="ECO:0008006" key="4">
    <source>
        <dbReference type="Google" id="ProtNLM"/>
    </source>
</evidence>
<reference evidence="3" key="1">
    <citation type="journal article" date="2011" name="Stand. Genomic Sci.">
        <title>Genome sequence of the filamentous, gliding Thiothrix nivea neotype strain (JP2(T)).</title>
        <authorList>
            <person name="Lapidus A."/>
            <person name="Nolan M."/>
            <person name="Lucas S."/>
            <person name="Glavina Del Rio T."/>
            <person name="Tice H."/>
            <person name="Cheng J.F."/>
            <person name="Tapia R."/>
            <person name="Han C."/>
            <person name="Goodwin L."/>
            <person name="Pitluck S."/>
            <person name="Liolios K."/>
            <person name="Pagani I."/>
            <person name="Ivanova N."/>
            <person name="Huntemann M."/>
            <person name="Mavromatis K."/>
            <person name="Mikhailova N."/>
            <person name="Pati A."/>
            <person name="Chen A."/>
            <person name="Palaniappan K."/>
            <person name="Land M."/>
            <person name="Brambilla E.M."/>
            <person name="Rohde M."/>
            <person name="Abt B."/>
            <person name="Verbarg S."/>
            <person name="Goker M."/>
            <person name="Bristow J."/>
            <person name="Eisen J.A."/>
            <person name="Markowitz V."/>
            <person name="Hugenholtz P."/>
            <person name="Kyrpides N.C."/>
            <person name="Klenk H.P."/>
            <person name="Woyke T."/>
        </authorList>
    </citation>
    <scope>NUCLEOTIDE SEQUENCE [LARGE SCALE GENOMIC DNA]</scope>
    <source>
        <strain evidence="3">ATCC 35100 / DSM 5205 / JP2</strain>
    </source>
</reference>